<feature type="domain" description="DUF11" evidence="3">
    <location>
        <begin position="1012"/>
        <end position="1124"/>
    </location>
</feature>
<reference evidence="5" key="1">
    <citation type="journal article" date="2019" name="Int. J. Syst. Evol. Microbiol.">
        <title>The Global Catalogue of Microorganisms (GCM) 10K type strain sequencing project: providing services to taxonomists for standard genome sequencing and annotation.</title>
        <authorList>
            <consortium name="The Broad Institute Genomics Platform"/>
            <consortium name="The Broad Institute Genome Sequencing Center for Infectious Disease"/>
            <person name="Wu L."/>
            <person name="Ma J."/>
        </authorList>
    </citation>
    <scope>NUCLEOTIDE SEQUENCE [LARGE SCALE GENOMIC DNA]</scope>
    <source>
        <strain evidence="5">CCUG 50349</strain>
    </source>
</reference>
<dbReference type="Gene3D" id="2.60.40.10">
    <property type="entry name" value="Immunoglobulins"/>
    <property type="match status" value="9"/>
</dbReference>
<sequence>MKHTLLKRLIVLLCIVASVFNFNANAEGTKTVSPTSNNLTSLVIIPYRNSGSFLNCNEDNRIYFRIKDHSVENFYFGFDWRQYSNGVTSGTIPNLTDVYYRIRRPNGSVIVGPTLWNPNNAAGKINTYAQAIAGPNISGLNSAGYTPIVFDPSENGEFWIEMYRSNDGGATMIPNGNANSSANWAHSPYFDFTVAKANNTVYNGRVHSDKWAFVAVQPTNGAEVQFSVNVNASSSPKLYAYTDDKAVLKIEFQPNFRPVAYDVAVNSYGVVNTSNFAVNRRSINSSVSPSFQNGYKVFLNQPDSTQYPIASVPLLPRFIEPAITGCGPAYAIRFDAPESGDIKIFFNLNGVPGYQAGTADRILELFNVPAGYNEAQWDGLDGLGNNVNNSTTIQLSLILLKGRFNLPIYDAEINANGIKVSLIAPISVANAQMYWDDSLLTPIGTTCDASFNNTNNITGAGLNNSTVGSVSPAHAWSGDGNLGNVIPAPIVNGNQDDDILCNDFGNLRVINTWGWGIYTQDVFTNAKKGCVDLYVDINANNINPNVGSTVTFTILAGNNGANTGTNINVEGLLPNGYTYVSSSQTGGTYNSTTGLWTIPSLTNGQTQTLTIVATVLPQGEYNFPTTITGFEFDPDLSNNEDIIRVEPTPITDLGVVKTVNNATPQVGSQIVFTITANNYGQSTATGVSVNDLLPAGYLYVSNTATIGSYNSSTGIWTIGDMNVGASGTLTVTASVNAIGNYTNIATITGNELDTNMVNNTSSVTPNANPVSDVAITKMVNNPTPLVGTNVIFTINVTNNGPSNAINTVVTDLLPSGYTYASHTQTAGSYNSGTGVWTVGNLNNGITRTLTITAIVLNSGNYTNTATVTSNNIDTNTNNNTASATTNPVKNADLSVVKTVNNTTPNVGDNVVFTVTVTNNGPSNANSISIAEAFPNGYTVNNVTVSAGQYNPNVNWTNFNLAVGQSATLTANVTVKPSGNYLNTATITSSSVVDPVSSNNSSSATTTPNAVTDLSITKTVDNQVPLVGSNVVFTIVVTNNGPSNATGVTVQDLLPNGYSFVSYTSTSGNYNSTSGVWNAGNILANGTKTLTITATALQTGSYLNTATVTGNEIDANLTNNTSSASTTPNNIADLAVLKTVSNATPLVGSQVTFTITVTNNGPSNAQDVEVNDLLQSGYTYVSSTATLGLYNSSTGIWDIGNLANGNVASINIIATVNGIGNYSNTATVTQTFTDPNPSNNTSTVTTNPIPTSDLIVTKTVDNQTPLMGQNVTFTIELTNAGPSTATGIVVADALPSGYTYVSHTTTAGTYNQAQWTLNSLNSGDSETLTIVALVNPTGNYSNTATAFGNELDPNTSNNTSTSTPSPIPNADLAVVKTVDLATPNVGNTITFTIVATNNGPINATGVKVNDILPAGYTYLSSTTTVGTYNNVSGLWTIGNLNIGISQTLTITVQVNANGPYTNIANVVGDQFDANLNNNSSISSPIVGQTADLEVVKTVNNTSAQVGSNVTFTITVNNNGTSNATGVIVQDLLPSGFTYVSHNAPGGTSYSNTTGIWNIGNLNTVQTRTLTIVATVNNTGNYTNIATVSGNQSDNNPANNISSASVTPVRLADLGITKTVNNTTPTVGNNVIFTIVATNNGPSNATGVIVNDLLPSGYEFVNASATLGVYNNGNGNWVINNLTNGGSATLTLTVKVKGNGDYLNTATIEGNEIDNVSSNDTASASTTPTKNSDLSITNNVDITTPIVGSNVIFTIVATNNGLSDGTGVTVTNTLPNGYTFVSNNQSVGTFNSTTGVWTIGNLPTGTSEVLEITATVLPSGNYIDSATITGVEADNDLTNNTATAETMPLPVTEIEIIKTASNSTPNVGSQITFTIVVKNNGPSNATNVVVTDNLLSGYTYQSNTTTIGAYNNITGLWNIGNLNNSQTETMTITALVNTTGNYSNTASVSQTEYDSDPTNNTSSTTPTPTPISDLAVVKTVNNTTPLVGTNVVFTVVATNNGPSIATGVSVADLLPSGYNYVTYSSTQGTYNNVTGTWAIGNLNNGQSQTLTITATVLNTGNYTNTAVISGTNIDNVTTNNTSSATTTPVLSSDIAIIKQVDISTPDVNGNVIFSIVVTNNGPSNASGVTATDLLPNGYTYVSNVVSTGTYNNVTGVWTIGSMANQTSQTLEITATVNATGNFVNTASVTANENDPNLTNNSSSATTTPWPLADVGVTKVVNNSTPNVGTNVTFTIVATNYGPSNATGANVSDLLPSGYTYVSHTVSTGTYNNVSGNWIIGNLNNGVSQTLTITATVNTTGNYTNTAIIDANENDTNTSNTQDSASTTPVKLSDLSVTKTVDIMTPYIGNNVVFTIVASNNGISDATGVRVDDVLPNGFNYISHTSTVGTYNVNTGIWNIGNMSVGQVFVLTVTAQVNKNGNYTNVAEISGDQTDPNTTDNIASVTVTPRDNILLIDDYAGPINGLEGQNGVVNVLDNDIFNGSTIDINDIILTTSIPDPNGYITLQPDGTINVSPNTPAGTYTLTYQVCNAALPTDCATAIATILVVGPTIVANDDDYTGTPINVATGYTDLFNVYSNDVYNLNFVNPADVTLTLINPSPNFTINPLTGSISVNPNLPAGIYTFEYQICGNLNPTTNCDTAIVTIKVESSRVEIKALLQGSLFGTTDGKMRDDLRINNVIPLTEPYSDLGTAGNTRFNRPDFTTNEQTTNAVLSITGDNAIVDWVFVELRDPENSSIVLHTKSALIQKDGDIVESSDGTSSLTFNNLTKASYFISVKHRNHLGVMTALPVAFTGTNPVFDFSTAAPSAIWNSTATYDGFEQEQESNGKYALWAGNTNADNKVKYSGPNNDQAVVFSSILNYSGNNFNNYNFNNAFPGYFMGDVNMDAKVKYRGVGNDSTYIFFNVITKYTLNVLNLYNYDIFREQTPN</sequence>
<evidence type="ECO:0000256" key="1">
    <source>
        <dbReference type="SAM" id="MobiDB-lite"/>
    </source>
</evidence>
<dbReference type="RefSeq" id="WP_379740446.1">
    <property type="nucleotide sequence ID" value="NZ_JBHSGW010000021.1"/>
</dbReference>
<feature type="domain" description="DUF11" evidence="3">
    <location>
        <begin position="652"/>
        <end position="764"/>
    </location>
</feature>
<accession>A0ABV9P2Z5</accession>
<feature type="domain" description="DUF11" evidence="3">
    <location>
        <begin position="2331"/>
        <end position="2444"/>
    </location>
</feature>
<proteinExistence type="predicted"/>
<dbReference type="InterPro" id="IPR047589">
    <property type="entry name" value="DUF11_rpt"/>
</dbReference>
<comment type="caution">
    <text evidence="4">The sequence shown here is derived from an EMBL/GenBank/DDBJ whole genome shotgun (WGS) entry which is preliminary data.</text>
</comment>
<dbReference type="EMBL" id="JBHSGW010000021">
    <property type="protein sequence ID" value="MFC4739983.1"/>
    <property type="molecule type" value="Genomic_DNA"/>
</dbReference>
<feature type="chain" id="PRO_5046556702" description="DUF11 domain-containing protein" evidence="2">
    <location>
        <begin position="27"/>
        <end position="2926"/>
    </location>
</feature>
<feature type="domain" description="DUF11" evidence="3">
    <location>
        <begin position="772"/>
        <end position="884"/>
    </location>
</feature>
<dbReference type="Proteomes" id="UP001595885">
    <property type="component" value="Unassembled WGS sequence"/>
</dbReference>
<dbReference type="Gene3D" id="2.60.40.1170">
    <property type="entry name" value="Mu homology domain, subdomain B"/>
    <property type="match status" value="4"/>
</dbReference>
<dbReference type="PANTHER" id="PTHR34819">
    <property type="entry name" value="LARGE CYSTEINE-RICH PERIPLASMIC PROTEIN OMCB"/>
    <property type="match status" value="1"/>
</dbReference>
<feature type="compositionally biased region" description="Low complexity" evidence="1">
    <location>
        <begin position="1955"/>
        <end position="1964"/>
    </location>
</feature>
<dbReference type="Pfam" id="PF01345">
    <property type="entry name" value="DUF11"/>
    <property type="match status" value="16"/>
</dbReference>
<evidence type="ECO:0000256" key="2">
    <source>
        <dbReference type="SAM" id="SignalP"/>
    </source>
</evidence>
<feature type="domain" description="DUF11" evidence="3">
    <location>
        <begin position="1132"/>
        <end position="1244"/>
    </location>
</feature>
<feature type="domain" description="DUF11" evidence="3">
    <location>
        <begin position="1611"/>
        <end position="1723"/>
    </location>
</feature>
<dbReference type="PANTHER" id="PTHR34819:SF3">
    <property type="entry name" value="CELL SURFACE PROTEIN"/>
    <property type="match status" value="1"/>
</dbReference>
<evidence type="ECO:0000259" key="3">
    <source>
        <dbReference type="Pfam" id="PF01345"/>
    </source>
</evidence>
<feature type="domain" description="DUF11" evidence="3">
    <location>
        <begin position="2211"/>
        <end position="2323"/>
    </location>
</feature>
<feature type="domain" description="DUF11" evidence="3">
    <location>
        <begin position="1370"/>
        <end position="1479"/>
    </location>
</feature>
<feature type="signal peptide" evidence="2">
    <location>
        <begin position="1"/>
        <end position="26"/>
    </location>
</feature>
<feature type="domain" description="DUF11" evidence="3">
    <location>
        <begin position="1731"/>
        <end position="1843"/>
    </location>
</feature>
<dbReference type="Gene3D" id="2.60.40.3080">
    <property type="match status" value="1"/>
</dbReference>
<dbReference type="NCBIfam" id="TIGR01451">
    <property type="entry name" value="B_ant_repeat"/>
    <property type="match status" value="16"/>
</dbReference>
<organism evidence="4 5">
    <name type="scientific">Flavobacterium ponti</name>
    <dbReference type="NCBI Taxonomy" id="665133"/>
    <lineage>
        <taxon>Bacteria</taxon>
        <taxon>Pseudomonadati</taxon>
        <taxon>Bacteroidota</taxon>
        <taxon>Flavobacteriia</taxon>
        <taxon>Flavobacteriales</taxon>
        <taxon>Flavobacteriaceae</taxon>
        <taxon>Flavobacterium</taxon>
    </lineage>
</organism>
<gene>
    <name evidence="4" type="ORF">ACFO3U_08250</name>
</gene>
<feature type="domain" description="DUF11" evidence="3">
    <location>
        <begin position="532"/>
        <end position="641"/>
    </location>
</feature>
<dbReference type="InterPro" id="IPR013783">
    <property type="entry name" value="Ig-like_fold"/>
</dbReference>
<keyword evidence="5" id="KW-1185">Reference proteome</keyword>
<feature type="domain" description="DUF11" evidence="3">
    <location>
        <begin position="1252"/>
        <end position="1362"/>
    </location>
</feature>
<feature type="domain" description="DUF11" evidence="3">
    <location>
        <begin position="2091"/>
        <end position="2203"/>
    </location>
</feature>
<feature type="domain" description="DUF11" evidence="3">
    <location>
        <begin position="1852"/>
        <end position="1963"/>
    </location>
</feature>
<feature type="region of interest" description="Disordered" evidence="1">
    <location>
        <begin position="1711"/>
        <end position="1731"/>
    </location>
</feature>
<evidence type="ECO:0000313" key="5">
    <source>
        <dbReference type="Proteomes" id="UP001595885"/>
    </source>
</evidence>
<feature type="domain" description="DUF11" evidence="3">
    <location>
        <begin position="1490"/>
        <end position="1604"/>
    </location>
</feature>
<feature type="region of interest" description="Disordered" evidence="1">
    <location>
        <begin position="1944"/>
        <end position="1968"/>
    </location>
</feature>
<name>A0ABV9P2Z5_9FLAO</name>
<feature type="domain" description="DUF11" evidence="3">
    <location>
        <begin position="1971"/>
        <end position="2083"/>
    </location>
</feature>
<dbReference type="InterPro" id="IPR051172">
    <property type="entry name" value="Chlamydia_OmcB"/>
</dbReference>
<evidence type="ECO:0000313" key="4">
    <source>
        <dbReference type="EMBL" id="MFC4739983.1"/>
    </source>
</evidence>
<protein>
    <recommendedName>
        <fullName evidence="3">DUF11 domain-containing protein</fullName>
    </recommendedName>
</protein>
<keyword evidence="2" id="KW-0732">Signal</keyword>
<feature type="domain" description="DUF11" evidence="3">
    <location>
        <begin position="892"/>
        <end position="1004"/>
    </location>
</feature>
<dbReference type="InterPro" id="IPR001434">
    <property type="entry name" value="OmcB-like_DUF11"/>
</dbReference>